<dbReference type="EMBL" id="DTGZ01000135">
    <property type="protein sequence ID" value="HGV98098.1"/>
    <property type="molecule type" value="Genomic_DNA"/>
</dbReference>
<keyword evidence="1" id="KW-0175">Coiled coil</keyword>
<dbReference type="PANTHER" id="PTHR42685">
    <property type="entry name" value="GERANYLGERANYL DIPHOSPHATE REDUCTASE"/>
    <property type="match status" value="1"/>
</dbReference>
<sequence>MNYDVLVIGAGPAGAMTSQIIAKEGFSVLMVDRKKEIGIPVQCAEYIPALLGKEVKIPDDAIAQRIKGLRVHLPDGHFYEFSSPGHILNRSIFDKYLVLDALKYGARLWLKANFLELDKGIAVIQYQGRMVKINAQIIVGADGPSSRVSRLINKRYNGYVVAYQNELPAIGMDEYAEVYFSKEFFGGYAWFFPKNRCANVGVGVKAGYGINVQEVFKGFLQKLVKRGKVIDSPIRVVTGLIPVAGPVLNTVKGHILLVGDAAGQTHPITGAGIPQAIICGRYAGEAIVQALKHGDLKLLKNYEREWQNLFQNELKRAQKKRKILEENWTNLEMVLKECWVSFPEYYE</sequence>
<dbReference type="Pfam" id="PF05834">
    <property type="entry name" value="Lycopene_cycl"/>
    <property type="match status" value="1"/>
</dbReference>
<dbReference type="InterPro" id="IPR050407">
    <property type="entry name" value="Geranylgeranyl_reductase"/>
</dbReference>
<gene>
    <name evidence="2" type="ORF">ENV60_07365</name>
</gene>
<evidence type="ECO:0000256" key="1">
    <source>
        <dbReference type="SAM" id="Coils"/>
    </source>
</evidence>
<feature type="coiled-coil region" evidence="1">
    <location>
        <begin position="307"/>
        <end position="334"/>
    </location>
</feature>
<proteinExistence type="predicted"/>
<name>A0A7C4XLG7_UNCW3</name>
<dbReference type="GO" id="GO:0016628">
    <property type="term" value="F:oxidoreductase activity, acting on the CH-CH group of donors, NAD or NADP as acceptor"/>
    <property type="evidence" value="ECO:0007669"/>
    <property type="project" value="InterPro"/>
</dbReference>
<dbReference type="SUPFAM" id="SSF51905">
    <property type="entry name" value="FAD/NAD(P)-binding domain"/>
    <property type="match status" value="1"/>
</dbReference>
<dbReference type="PRINTS" id="PR00420">
    <property type="entry name" value="RNGMNOXGNASE"/>
</dbReference>
<reference evidence="2" key="1">
    <citation type="journal article" date="2020" name="mSystems">
        <title>Genome- and Community-Level Interaction Insights into Carbon Utilization and Element Cycling Functions of Hydrothermarchaeota in Hydrothermal Sediment.</title>
        <authorList>
            <person name="Zhou Z."/>
            <person name="Liu Y."/>
            <person name="Xu W."/>
            <person name="Pan J."/>
            <person name="Luo Z.H."/>
            <person name="Li M."/>
        </authorList>
    </citation>
    <scope>NUCLEOTIDE SEQUENCE [LARGE SCALE GENOMIC DNA]</scope>
    <source>
        <strain evidence="2">SpSt-774</strain>
    </source>
</reference>
<dbReference type="NCBIfam" id="TIGR02032">
    <property type="entry name" value="GG-red-SF"/>
    <property type="match status" value="1"/>
</dbReference>
<comment type="caution">
    <text evidence="2">The sequence shown here is derived from an EMBL/GenBank/DDBJ whole genome shotgun (WGS) entry which is preliminary data.</text>
</comment>
<dbReference type="InterPro" id="IPR036188">
    <property type="entry name" value="FAD/NAD-bd_sf"/>
</dbReference>
<protein>
    <submittedName>
        <fullName evidence="2">NAD(P)/FAD-dependent oxidoreductase</fullName>
    </submittedName>
</protein>
<dbReference type="AlphaFoldDB" id="A0A7C4XLG7"/>
<accession>A0A7C4XLG7</accession>
<organism evidence="2">
    <name type="scientific">candidate division WOR-3 bacterium</name>
    <dbReference type="NCBI Taxonomy" id="2052148"/>
    <lineage>
        <taxon>Bacteria</taxon>
        <taxon>Bacteria division WOR-3</taxon>
    </lineage>
</organism>
<dbReference type="PANTHER" id="PTHR42685:SF18">
    <property type="entry name" value="DIGERANYLGERANYLGLYCEROPHOSPHOLIPID REDUCTASE"/>
    <property type="match status" value="1"/>
</dbReference>
<dbReference type="Gene3D" id="3.50.50.60">
    <property type="entry name" value="FAD/NAD(P)-binding domain"/>
    <property type="match status" value="1"/>
</dbReference>
<dbReference type="InterPro" id="IPR011777">
    <property type="entry name" value="Geranylgeranyl_Rdtase_fam"/>
</dbReference>
<evidence type="ECO:0000313" key="2">
    <source>
        <dbReference type="EMBL" id="HGV98098.1"/>
    </source>
</evidence>